<evidence type="ECO:0000313" key="1">
    <source>
        <dbReference type="EMBL" id="KKL77405.1"/>
    </source>
</evidence>
<comment type="caution">
    <text evidence="1">The sequence shown here is derived from an EMBL/GenBank/DDBJ whole genome shotgun (WGS) entry which is preliminary data.</text>
</comment>
<protein>
    <submittedName>
        <fullName evidence="1">Uncharacterized protein</fullName>
    </submittedName>
</protein>
<proteinExistence type="predicted"/>
<gene>
    <name evidence="1" type="ORF">LCGC14_2035260</name>
</gene>
<organism evidence="1">
    <name type="scientific">marine sediment metagenome</name>
    <dbReference type="NCBI Taxonomy" id="412755"/>
    <lineage>
        <taxon>unclassified sequences</taxon>
        <taxon>metagenomes</taxon>
        <taxon>ecological metagenomes</taxon>
    </lineage>
</organism>
<reference evidence="1" key="1">
    <citation type="journal article" date="2015" name="Nature">
        <title>Complex archaea that bridge the gap between prokaryotes and eukaryotes.</title>
        <authorList>
            <person name="Spang A."/>
            <person name="Saw J.H."/>
            <person name="Jorgensen S.L."/>
            <person name="Zaremba-Niedzwiedzka K."/>
            <person name="Martijn J."/>
            <person name="Lind A.E."/>
            <person name="van Eijk R."/>
            <person name="Schleper C."/>
            <person name="Guy L."/>
            <person name="Ettema T.J."/>
        </authorList>
    </citation>
    <scope>NUCLEOTIDE SEQUENCE</scope>
</reference>
<accession>A0A0F9H6Z5</accession>
<name>A0A0F9H6Z5_9ZZZZ</name>
<dbReference type="AlphaFoldDB" id="A0A0F9H6Z5"/>
<dbReference type="EMBL" id="LAZR01023758">
    <property type="protein sequence ID" value="KKL77405.1"/>
    <property type="molecule type" value="Genomic_DNA"/>
</dbReference>
<sequence length="86" mass="9357">MTQHTKGPWETEEIGGGEFEVNSKLHNIATVSVHPPQCEANARLLAAAPELLQAAIYARDNVCVGSSPVERNAWQYLNDAITKAAR</sequence>